<reference evidence="2 3" key="1">
    <citation type="journal article" date="2019" name="Int. J. Syst. Evol. Microbiol.">
        <title>The Global Catalogue of Microorganisms (GCM) 10K type strain sequencing project: providing services to taxonomists for standard genome sequencing and annotation.</title>
        <authorList>
            <consortium name="The Broad Institute Genomics Platform"/>
            <consortium name="The Broad Institute Genome Sequencing Center for Infectious Disease"/>
            <person name="Wu L."/>
            <person name="Ma J."/>
        </authorList>
    </citation>
    <scope>NUCLEOTIDE SEQUENCE [LARGE SCALE GENOMIC DNA]</scope>
    <source>
        <strain evidence="2 3">JCM 10671</strain>
    </source>
</reference>
<dbReference type="PANTHER" id="PTHR42705">
    <property type="entry name" value="BIFUNCTIONAL NON-HOMOLOGOUS END JOINING PROTEIN LIGD"/>
    <property type="match status" value="1"/>
</dbReference>
<dbReference type="InterPro" id="IPR052171">
    <property type="entry name" value="NHEJ_LigD"/>
</dbReference>
<sequence>MGAMAGSKQAQKIAVEVEGRRLQLSNLDKVLYPATGFTKGEVIDYYSRIAPVLLPHLAGRAATRVRFPDGVDGNSFFEKNAPKATPEWVRTVTLPTPGSSRGRETIDFVVVEDVPTLIWLANLAALELHVHQWTVGPRGGVHGVDRLVFDLDPGAPAALAECAQVALMLREVLADLGLEALAKTSGSKGMQLYVGLAETDPGRTHGFAKDLAVAMEEAHPELVVHRMEKALRGGKVLIDWSQNAAAKTTVAPYSLRARVRPTVSTPVTWDEVAEAAEGRELAFTAPEVLARVDELGDLFAPLLTADVRLP</sequence>
<dbReference type="CDD" id="cd04863">
    <property type="entry name" value="MtLigD_Pol_like"/>
    <property type="match status" value="1"/>
</dbReference>
<evidence type="ECO:0000259" key="1">
    <source>
        <dbReference type="Pfam" id="PF21686"/>
    </source>
</evidence>
<feature type="domain" description="DNA ligase D polymerase" evidence="1">
    <location>
        <begin position="38"/>
        <end position="299"/>
    </location>
</feature>
<dbReference type="RefSeq" id="WP_344601293.1">
    <property type="nucleotide sequence ID" value="NZ_BAAAHE010000006.1"/>
</dbReference>
<keyword evidence="3" id="KW-1185">Reference proteome</keyword>
<gene>
    <name evidence="2" type="primary">ligD_1</name>
    <name evidence="2" type="ORF">GCM10009547_05260</name>
</gene>
<protein>
    <submittedName>
        <fullName evidence="2">Non-homologous end-joining DNA ligase</fullName>
    </submittedName>
</protein>
<dbReference type="NCBIfam" id="TIGR02778">
    <property type="entry name" value="ligD_pol"/>
    <property type="match status" value="1"/>
</dbReference>
<organism evidence="2 3">
    <name type="scientific">Sporichthya brevicatena</name>
    <dbReference type="NCBI Taxonomy" id="171442"/>
    <lineage>
        <taxon>Bacteria</taxon>
        <taxon>Bacillati</taxon>
        <taxon>Actinomycetota</taxon>
        <taxon>Actinomycetes</taxon>
        <taxon>Sporichthyales</taxon>
        <taxon>Sporichthyaceae</taxon>
        <taxon>Sporichthya</taxon>
    </lineage>
</organism>
<dbReference type="GO" id="GO:0016874">
    <property type="term" value="F:ligase activity"/>
    <property type="evidence" value="ECO:0007669"/>
    <property type="project" value="UniProtKB-KW"/>
</dbReference>
<dbReference type="InterPro" id="IPR033649">
    <property type="entry name" value="MtLigD_Pol-like"/>
</dbReference>
<evidence type="ECO:0000313" key="3">
    <source>
        <dbReference type="Proteomes" id="UP001500957"/>
    </source>
</evidence>
<name>A0ABN1G8H3_9ACTN</name>
<dbReference type="PANTHER" id="PTHR42705:SF2">
    <property type="entry name" value="BIFUNCTIONAL NON-HOMOLOGOUS END JOINING PROTEIN LIGD"/>
    <property type="match status" value="1"/>
</dbReference>
<dbReference type="InterPro" id="IPR014145">
    <property type="entry name" value="LigD_pol_dom"/>
</dbReference>
<dbReference type="Pfam" id="PF21686">
    <property type="entry name" value="LigD_Prim-Pol"/>
    <property type="match status" value="1"/>
</dbReference>
<keyword evidence="2" id="KW-0436">Ligase</keyword>
<accession>A0ABN1G8H3</accession>
<dbReference type="Gene3D" id="3.90.920.10">
    <property type="entry name" value="DNA primase, PRIM domain"/>
    <property type="match status" value="1"/>
</dbReference>
<comment type="caution">
    <text evidence="2">The sequence shown here is derived from an EMBL/GenBank/DDBJ whole genome shotgun (WGS) entry which is preliminary data.</text>
</comment>
<proteinExistence type="predicted"/>
<dbReference type="EMBL" id="BAAAHE010000006">
    <property type="protein sequence ID" value="GAA0606270.1"/>
    <property type="molecule type" value="Genomic_DNA"/>
</dbReference>
<dbReference type="Proteomes" id="UP001500957">
    <property type="component" value="Unassembled WGS sequence"/>
</dbReference>
<evidence type="ECO:0000313" key="2">
    <source>
        <dbReference type="EMBL" id="GAA0606270.1"/>
    </source>
</evidence>